<reference evidence="1 2" key="1">
    <citation type="submission" date="2018-03" db="EMBL/GenBank/DDBJ databases">
        <title>Adhaeribacter sp. HMF7605 Genome sequencing and assembly.</title>
        <authorList>
            <person name="Kang H."/>
            <person name="Kang J."/>
            <person name="Cha I."/>
            <person name="Kim H."/>
            <person name="Joh K."/>
        </authorList>
    </citation>
    <scope>NUCLEOTIDE SEQUENCE [LARGE SCALE GENOMIC DNA]</scope>
    <source>
        <strain evidence="1 2">HMF7605</strain>
    </source>
</reference>
<gene>
    <name evidence="1" type="ORF">AHMF7605_11055</name>
</gene>
<name>A0A2T2YET6_9BACT</name>
<proteinExistence type="predicted"/>
<dbReference type="OrthoDB" id="886340at2"/>
<evidence type="ECO:0000313" key="2">
    <source>
        <dbReference type="Proteomes" id="UP000240357"/>
    </source>
</evidence>
<dbReference type="RefSeq" id="WP_106929261.1">
    <property type="nucleotide sequence ID" value="NZ_PYFT01000001.1"/>
</dbReference>
<accession>A0A2T2YET6</accession>
<protein>
    <submittedName>
        <fullName evidence="1">Uncharacterized protein</fullName>
    </submittedName>
</protein>
<sequence length="82" mass="10028">MLNLKDFNHLTHLEKMVYLKKWGTYLAIRRTNVFEIKLYYLHNFYVELYCRPAYGTCEYIGNFQDTTMLEPYLNKIKLDIYS</sequence>
<organism evidence="1 2">
    <name type="scientific">Adhaeribacter arboris</name>
    <dbReference type="NCBI Taxonomy" id="2072846"/>
    <lineage>
        <taxon>Bacteria</taxon>
        <taxon>Pseudomonadati</taxon>
        <taxon>Bacteroidota</taxon>
        <taxon>Cytophagia</taxon>
        <taxon>Cytophagales</taxon>
        <taxon>Hymenobacteraceae</taxon>
        <taxon>Adhaeribacter</taxon>
    </lineage>
</organism>
<dbReference type="AlphaFoldDB" id="A0A2T2YET6"/>
<comment type="caution">
    <text evidence="1">The sequence shown here is derived from an EMBL/GenBank/DDBJ whole genome shotgun (WGS) entry which is preliminary data.</text>
</comment>
<dbReference type="EMBL" id="PYFT01000001">
    <property type="protein sequence ID" value="PSR54020.1"/>
    <property type="molecule type" value="Genomic_DNA"/>
</dbReference>
<keyword evidence="2" id="KW-1185">Reference proteome</keyword>
<evidence type="ECO:0000313" key="1">
    <source>
        <dbReference type="EMBL" id="PSR54020.1"/>
    </source>
</evidence>
<dbReference type="Proteomes" id="UP000240357">
    <property type="component" value="Unassembled WGS sequence"/>
</dbReference>